<dbReference type="Proteomes" id="UP001409585">
    <property type="component" value="Unassembled WGS sequence"/>
</dbReference>
<keyword evidence="15" id="KW-0675">Receptor</keyword>
<dbReference type="GO" id="GO:0006826">
    <property type="term" value="P:iron ion transport"/>
    <property type="evidence" value="ECO:0007669"/>
    <property type="project" value="UniProtKB-KW"/>
</dbReference>
<keyword evidence="9 11" id="KW-0472">Membrane</keyword>
<keyword evidence="2 11" id="KW-0813">Transport</keyword>
<comment type="similarity">
    <text evidence="11 12">Belongs to the TonB-dependent receptor family.</text>
</comment>
<gene>
    <name evidence="15" type="ORF">GCM10025791_36460</name>
</gene>
<dbReference type="AlphaFoldDB" id="A0AAV3U6J5"/>
<evidence type="ECO:0000256" key="5">
    <source>
        <dbReference type="ARBA" id="ARBA00022692"/>
    </source>
</evidence>
<keyword evidence="7" id="KW-0406">Ion transport</keyword>
<dbReference type="Pfam" id="PF07715">
    <property type="entry name" value="Plug"/>
    <property type="match status" value="1"/>
</dbReference>
<evidence type="ECO:0000256" key="9">
    <source>
        <dbReference type="ARBA" id="ARBA00023136"/>
    </source>
</evidence>
<dbReference type="Gene3D" id="2.40.170.20">
    <property type="entry name" value="TonB-dependent receptor, beta-barrel domain"/>
    <property type="match status" value="1"/>
</dbReference>
<keyword evidence="10 11" id="KW-0998">Cell outer membrane</keyword>
<evidence type="ECO:0000259" key="13">
    <source>
        <dbReference type="Pfam" id="PF00593"/>
    </source>
</evidence>
<keyword evidence="16" id="KW-1185">Reference proteome</keyword>
<evidence type="ECO:0000256" key="3">
    <source>
        <dbReference type="ARBA" id="ARBA00022452"/>
    </source>
</evidence>
<feature type="domain" description="TonB-dependent receptor plug" evidence="14">
    <location>
        <begin position="67"/>
        <end position="176"/>
    </location>
</feature>
<dbReference type="RefSeq" id="WP_345425843.1">
    <property type="nucleotide sequence ID" value="NZ_AP031496.1"/>
</dbReference>
<evidence type="ECO:0000256" key="6">
    <source>
        <dbReference type="ARBA" id="ARBA00023004"/>
    </source>
</evidence>
<keyword evidence="4" id="KW-0410">Iron transport</keyword>
<protein>
    <submittedName>
        <fullName evidence="15">TonB-dependent receptor</fullName>
    </submittedName>
</protein>
<evidence type="ECO:0000256" key="1">
    <source>
        <dbReference type="ARBA" id="ARBA00004571"/>
    </source>
</evidence>
<organism evidence="15 16">
    <name type="scientific">Halioxenophilus aromaticivorans</name>
    <dbReference type="NCBI Taxonomy" id="1306992"/>
    <lineage>
        <taxon>Bacteria</taxon>
        <taxon>Pseudomonadati</taxon>
        <taxon>Pseudomonadota</taxon>
        <taxon>Gammaproteobacteria</taxon>
        <taxon>Alteromonadales</taxon>
        <taxon>Alteromonadaceae</taxon>
        <taxon>Halioxenophilus</taxon>
    </lineage>
</organism>
<dbReference type="SUPFAM" id="SSF56935">
    <property type="entry name" value="Porins"/>
    <property type="match status" value="1"/>
</dbReference>
<dbReference type="InterPro" id="IPR012910">
    <property type="entry name" value="Plug_dom"/>
</dbReference>
<keyword evidence="8 12" id="KW-0798">TonB box</keyword>
<dbReference type="PANTHER" id="PTHR32552:SF81">
    <property type="entry name" value="TONB-DEPENDENT OUTER MEMBRANE RECEPTOR"/>
    <property type="match status" value="1"/>
</dbReference>
<keyword evidence="3 11" id="KW-1134">Transmembrane beta strand</keyword>
<dbReference type="EMBL" id="BAABLX010000029">
    <property type="protein sequence ID" value="GAA4952479.1"/>
    <property type="molecule type" value="Genomic_DNA"/>
</dbReference>
<dbReference type="PROSITE" id="PS52016">
    <property type="entry name" value="TONB_DEPENDENT_REC_3"/>
    <property type="match status" value="1"/>
</dbReference>
<dbReference type="CDD" id="cd01347">
    <property type="entry name" value="ligand_gated_channel"/>
    <property type="match status" value="1"/>
</dbReference>
<keyword evidence="5 11" id="KW-0812">Transmembrane</keyword>
<accession>A0AAV3U6J5</accession>
<evidence type="ECO:0000313" key="16">
    <source>
        <dbReference type="Proteomes" id="UP001409585"/>
    </source>
</evidence>
<name>A0AAV3U6J5_9ALTE</name>
<sequence>MNYAPDFSIGRSGPHKARKLIPHCFAQAIFVPATFVSATLATLAIPTVASAALEEIIVTAQKREESLQETPVAVTAMTGNMLERAFAADLRDISGTVPSLVVTNVVNVSMTAAVSIRGIGVQEADGFIDPSVGVVVDGVYQGSNTTALLDLFDIERVEILRGPQGTLFGANTIGGVINVITKQPTGELNGRGRVTLGDYGRQDVAAAIELPLSDSVSGKIAMMRKSFDGFYKDWQSGDDLGAQEVTSGRGYLKFTPSEVFDATLQLEYGRGRNDSPMVVNQSDPGMALYVPEYSVPMSDVSFRSFSQFNNFSNFDIEGATLTMNWAMAGADWVSITNGRQFTLDEWTDQDGTPVQLYSTRRITDNKQFSQELRASFTPTDATELTTGLYYFNQNWQLGSTSAVDAFGPGLVLLANPDQDDQAWSIFSQGYWQVADQLRLQAGIRYTWQEKELSLVNETQFSGVSLGLTPAASKDEWENLGWRLGFDWTLSDNAMLYGYQARGFKSGGFNARITFPEDIGPYDPEIVDTWELGLKADWLEGLLRTNLALFYNDYQDLQVDQLAYVGATPVTRVENAASAEISGAELEMVYLPTEALTLNASLSYLDASYDNFEFDLDANPANGQEDASGLNLRNAPELQASLGAALEFGLGPGTGTFNLVWMHTSERDTDTRNHPIGRIDALDLLDASIRWRANDDRWSLALRGKNITDEKYRASGFYAPGVMNFASNGPRRTLALEVGFNF</sequence>
<evidence type="ECO:0000256" key="4">
    <source>
        <dbReference type="ARBA" id="ARBA00022496"/>
    </source>
</evidence>
<evidence type="ECO:0000256" key="8">
    <source>
        <dbReference type="ARBA" id="ARBA00023077"/>
    </source>
</evidence>
<dbReference type="InterPro" id="IPR036942">
    <property type="entry name" value="Beta-barrel_TonB_sf"/>
</dbReference>
<evidence type="ECO:0000256" key="2">
    <source>
        <dbReference type="ARBA" id="ARBA00022448"/>
    </source>
</evidence>
<dbReference type="GO" id="GO:0009279">
    <property type="term" value="C:cell outer membrane"/>
    <property type="evidence" value="ECO:0007669"/>
    <property type="project" value="UniProtKB-SubCell"/>
</dbReference>
<reference evidence="16" key="1">
    <citation type="journal article" date="2019" name="Int. J. Syst. Evol. Microbiol.">
        <title>The Global Catalogue of Microorganisms (GCM) 10K type strain sequencing project: providing services to taxonomists for standard genome sequencing and annotation.</title>
        <authorList>
            <consortium name="The Broad Institute Genomics Platform"/>
            <consortium name="The Broad Institute Genome Sequencing Center for Infectious Disease"/>
            <person name="Wu L."/>
            <person name="Ma J."/>
        </authorList>
    </citation>
    <scope>NUCLEOTIDE SEQUENCE [LARGE SCALE GENOMIC DNA]</scope>
    <source>
        <strain evidence="16">JCM 19134</strain>
    </source>
</reference>
<evidence type="ECO:0000313" key="15">
    <source>
        <dbReference type="EMBL" id="GAA4952479.1"/>
    </source>
</evidence>
<dbReference type="InterPro" id="IPR039426">
    <property type="entry name" value="TonB-dep_rcpt-like"/>
</dbReference>
<dbReference type="Pfam" id="PF00593">
    <property type="entry name" value="TonB_dep_Rec_b-barrel"/>
    <property type="match status" value="1"/>
</dbReference>
<dbReference type="InterPro" id="IPR000531">
    <property type="entry name" value="Beta-barrel_TonB"/>
</dbReference>
<evidence type="ECO:0000256" key="11">
    <source>
        <dbReference type="PROSITE-ProRule" id="PRU01360"/>
    </source>
</evidence>
<evidence type="ECO:0000259" key="14">
    <source>
        <dbReference type="Pfam" id="PF07715"/>
    </source>
</evidence>
<feature type="domain" description="TonB-dependent receptor-like beta-barrel" evidence="13">
    <location>
        <begin position="285"/>
        <end position="706"/>
    </location>
</feature>
<evidence type="ECO:0000256" key="7">
    <source>
        <dbReference type="ARBA" id="ARBA00023065"/>
    </source>
</evidence>
<proteinExistence type="inferred from homology"/>
<evidence type="ECO:0000256" key="10">
    <source>
        <dbReference type="ARBA" id="ARBA00023237"/>
    </source>
</evidence>
<comment type="subcellular location">
    <subcellularLocation>
        <location evidence="1 11">Cell outer membrane</location>
        <topology evidence="1 11">Multi-pass membrane protein</topology>
    </subcellularLocation>
</comment>
<comment type="caution">
    <text evidence="15">The sequence shown here is derived from an EMBL/GenBank/DDBJ whole genome shotgun (WGS) entry which is preliminary data.</text>
</comment>
<dbReference type="PANTHER" id="PTHR32552">
    <property type="entry name" value="FERRICHROME IRON RECEPTOR-RELATED"/>
    <property type="match status" value="1"/>
</dbReference>
<keyword evidence="6" id="KW-0408">Iron</keyword>
<evidence type="ECO:0000256" key="12">
    <source>
        <dbReference type="RuleBase" id="RU003357"/>
    </source>
</evidence>